<accession>A0A6B8RQ20</accession>
<organism evidence="1 2">
    <name type="scientific">Paenibacillus psychroresistens</name>
    <dbReference type="NCBI Taxonomy" id="1778678"/>
    <lineage>
        <taxon>Bacteria</taxon>
        <taxon>Bacillati</taxon>
        <taxon>Bacillota</taxon>
        <taxon>Bacilli</taxon>
        <taxon>Bacillales</taxon>
        <taxon>Paenibacillaceae</taxon>
        <taxon>Paenibacillus</taxon>
    </lineage>
</organism>
<dbReference type="RefSeq" id="WP_155703033.1">
    <property type="nucleotide sequence ID" value="NZ_CP034235.1"/>
</dbReference>
<protein>
    <submittedName>
        <fullName evidence="1">Uncharacterized protein</fullName>
    </submittedName>
</protein>
<evidence type="ECO:0000313" key="1">
    <source>
        <dbReference type="EMBL" id="QGQ97937.1"/>
    </source>
</evidence>
<dbReference type="KEGG" id="ppsc:EHS13_25130"/>
<dbReference type="AlphaFoldDB" id="A0A6B8RQ20"/>
<dbReference type="EMBL" id="CP034235">
    <property type="protein sequence ID" value="QGQ97937.1"/>
    <property type="molecule type" value="Genomic_DNA"/>
</dbReference>
<dbReference type="OrthoDB" id="2603342at2"/>
<keyword evidence="2" id="KW-1185">Reference proteome</keyword>
<name>A0A6B8RQ20_9BACL</name>
<reference evidence="2" key="1">
    <citation type="submission" date="2018-11" db="EMBL/GenBank/DDBJ databases">
        <title>Complete genome sequence of Paenibacillus sp. ML311-T8.</title>
        <authorList>
            <person name="Nam Y.-D."/>
            <person name="Kang J."/>
            <person name="Chung W.-H."/>
            <person name="Park Y.S."/>
        </authorList>
    </citation>
    <scope>NUCLEOTIDE SEQUENCE [LARGE SCALE GENOMIC DNA]</scope>
    <source>
        <strain evidence="2">ML311-T8</strain>
    </source>
</reference>
<evidence type="ECO:0000313" key="2">
    <source>
        <dbReference type="Proteomes" id="UP000426246"/>
    </source>
</evidence>
<sequence>MENKMEKTLKFTQLNQLDNSIMGILEQFGHAKSGDIKKLLPSSTTRSLNNIRGRLRILYKNFGYLDVLHEQQGKIYSLTSRGYSAYTRKSPQSKDSNLRGISHLWIDLARVRWVLDLKQDPTTGDTYTSGFESNQTIHENGIDLSMLDAFMKGQVNRFLVVDTENLSIHTSATMERIKKFFDSLNHSKRKSKEIESLNEQDNRIPSSIQLDVISFYQSRAVDIEDFIVDNKWTANARVLVHPLNSS</sequence>
<proteinExistence type="predicted"/>
<dbReference type="Proteomes" id="UP000426246">
    <property type="component" value="Chromosome"/>
</dbReference>
<gene>
    <name evidence="1" type="ORF">EHS13_25130</name>
</gene>